<dbReference type="SFLD" id="SFLDG01019">
    <property type="entry name" value="Terpene_Cyclase_Like_1_C_Termi"/>
    <property type="match status" value="1"/>
</dbReference>
<dbReference type="Pfam" id="PF01397">
    <property type="entry name" value="Terpene_synth"/>
    <property type="match status" value="1"/>
</dbReference>
<proteinExistence type="inferred from homology"/>
<dbReference type="InterPro" id="IPR050148">
    <property type="entry name" value="Terpene_synthase-like"/>
</dbReference>
<keyword evidence="3" id="KW-0460">Magnesium</keyword>
<dbReference type="Gene3D" id="1.10.600.10">
    <property type="entry name" value="Farnesyl Diphosphate Synthase"/>
    <property type="match status" value="1"/>
</dbReference>
<comment type="similarity">
    <text evidence="5">Belongs to the terpene synthase family. Tpsb subfamily.</text>
</comment>
<dbReference type="FunFam" id="1.50.10.130:FF:000001">
    <property type="entry name" value="Isoprene synthase, chloroplastic"/>
    <property type="match status" value="1"/>
</dbReference>
<comment type="cofactor">
    <cofactor evidence="1">
        <name>Mg(2+)</name>
        <dbReference type="ChEBI" id="CHEBI:18420"/>
    </cofactor>
</comment>
<dbReference type="Gramene" id="ONI13039">
    <property type="protein sequence ID" value="ONI13039"/>
    <property type="gene ID" value="PRUPE_4G199200"/>
</dbReference>
<dbReference type="InterPro" id="IPR008949">
    <property type="entry name" value="Isoprenoid_synthase_dom_sf"/>
</dbReference>
<dbReference type="GO" id="GO:0010333">
    <property type="term" value="F:terpene synthase activity"/>
    <property type="evidence" value="ECO:0000318"/>
    <property type="project" value="GO_Central"/>
</dbReference>
<dbReference type="Proteomes" id="UP000006882">
    <property type="component" value="Chromosome G4"/>
</dbReference>
<feature type="domain" description="Terpene synthase metal-binding" evidence="7">
    <location>
        <begin position="267"/>
        <end position="505"/>
    </location>
</feature>
<dbReference type="GO" id="GO:0000287">
    <property type="term" value="F:magnesium ion binding"/>
    <property type="evidence" value="ECO:0007669"/>
    <property type="project" value="InterPro"/>
</dbReference>
<dbReference type="InterPro" id="IPR008930">
    <property type="entry name" value="Terpenoid_cyclase/PrenylTrfase"/>
</dbReference>
<dbReference type="Gene3D" id="1.50.10.130">
    <property type="entry name" value="Terpene synthase, N-terminal domain"/>
    <property type="match status" value="1"/>
</dbReference>
<evidence type="ECO:0000313" key="8">
    <source>
        <dbReference type="EMBL" id="ONI13039.1"/>
    </source>
</evidence>
<dbReference type="InterPro" id="IPR034741">
    <property type="entry name" value="Terpene_cyclase-like_1_C"/>
</dbReference>
<dbReference type="PANTHER" id="PTHR31225">
    <property type="entry name" value="OS04G0344100 PROTEIN-RELATED"/>
    <property type="match status" value="1"/>
</dbReference>
<dbReference type="STRING" id="3760.A0A251PN75"/>
<dbReference type="Pfam" id="PF03936">
    <property type="entry name" value="Terpene_synth_C"/>
    <property type="match status" value="1"/>
</dbReference>
<reference evidence="8 9" key="1">
    <citation type="journal article" date="2013" name="Nat. Genet.">
        <title>The high-quality draft genome of peach (Prunus persica) identifies unique patterns of genetic diversity, domestication and genome evolution.</title>
        <authorList>
            <consortium name="International Peach Genome Initiative"/>
            <person name="Verde I."/>
            <person name="Abbott A.G."/>
            <person name="Scalabrin S."/>
            <person name="Jung S."/>
            <person name="Shu S."/>
            <person name="Marroni F."/>
            <person name="Zhebentyayeva T."/>
            <person name="Dettori M.T."/>
            <person name="Grimwood J."/>
            <person name="Cattonaro F."/>
            <person name="Zuccolo A."/>
            <person name="Rossini L."/>
            <person name="Jenkins J."/>
            <person name="Vendramin E."/>
            <person name="Meisel L.A."/>
            <person name="Decroocq V."/>
            <person name="Sosinski B."/>
            <person name="Prochnik S."/>
            <person name="Mitros T."/>
            <person name="Policriti A."/>
            <person name="Cipriani G."/>
            <person name="Dondini L."/>
            <person name="Ficklin S."/>
            <person name="Goodstein D.M."/>
            <person name="Xuan P."/>
            <person name="Del Fabbro C."/>
            <person name="Aramini V."/>
            <person name="Copetti D."/>
            <person name="Gonzalez S."/>
            <person name="Horner D.S."/>
            <person name="Falchi R."/>
            <person name="Lucas S."/>
            <person name="Mica E."/>
            <person name="Maldonado J."/>
            <person name="Lazzari B."/>
            <person name="Bielenberg D."/>
            <person name="Pirona R."/>
            <person name="Miculan M."/>
            <person name="Barakat A."/>
            <person name="Testolin R."/>
            <person name="Stella A."/>
            <person name="Tartarini S."/>
            <person name="Tonutti P."/>
            <person name="Arus P."/>
            <person name="Orellana A."/>
            <person name="Wells C."/>
            <person name="Main D."/>
            <person name="Vizzotto G."/>
            <person name="Silva H."/>
            <person name="Salamini F."/>
            <person name="Schmutz J."/>
            <person name="Morgante M."/>
            <person name="Rokhsar D.S."/>
        </authorList>
    </citation>
    <scope>NUCLEOTIDE SEQUENCE [LARGE SCALE GENOMIC DNA]</scope>
    <source>
        <strain evidence="9">cv. Nemared</strain>
    </source>
</reference>
<evidence type="ECO:0000256" key="3">
    <source>
        <dbReference type="ARBA" id="ARBA00022842"/>
    </source>
</evidence>
<sequence>MSAQVLAAYQVQSLNATPDHVKRRLANFSPSTWGDYFLSYASVETDIKAEQDVQELKEKVKGMIMAPMLKNPSKKLELIDEIQRFGVSRHFENEVEEVLQQIHKNSYGGDEENDFDLFTTALRFRLLRQHGYEVSCTDMFNKFKDEDGKFKETLVDDVVGLLSLYESTHLRMHGEDLLDEALTFTTTHLESVEAHRLSPLLAKQVTHALYQPFWKGCQRPEARRYLAIFEEEPHPANETLLTLAKLDFNLVQQVHQKELSEISRWWKDLDFVNKLPFARDRVVECYFWALGTYFEPQYCFARTSLSKVIAVITAIDDIYDVYGTQEELELFTEAVERWDISAMDQLPEYMKVCYGAMLDVYTEFEEKLGKEGNLYRIHYAREAMKCHVRGYFDEAKWLHQKYTPTMDEYMAVALGTSYKMPLTTSFIGMRDIVTKESLDWVLSDPKIVNSLSILGRLMDDMKSHKFEQKREHVASVVECYMKEYGATEEETIIELGKQVNKAWKDINEGWINLTTIPMPLRLRILNFARTNELMYKHEDAFTHAGVVLKDLLVSLFVNPVPI</sequence>
<dbReference type="EMBL" id="CM007654">
    <property type="protein sequence ID" value="ONI13039.1"/>
    <property type="molecule type" value="Genomic_DNA"/>
</dbReference>
<dbReference type="InterPro" id="IPR001906">
    <property type="entry name" value="Terpene_synth_N"/>
</dbReference>
<dbReference type="EMBL" id="CM007654">
    <property type="protein sequence ID" value="ONI13038.1"/>
    <property type="molecule type" value="Genomic_DNA"/>
</dbReference>
<dbReference type="FunFam" id="1.10.600.10:FF:000007">
    <property type="entry name" value="Isoprene synthase, chloroplastic"/>
    <property type="match status" value="1"/>
</dbReference>
<dbReference type="InterPro" id="IPR005630">
    <property type="entry name" value="Terpene_synthase_metal-bd"/>
</dbReference>
<feature type="domain" description="Terpene synthase N-terminal" evidence="6">
    <location>
        <begin position="33"/>
        <end position="209"/>
    </location>
</feature>
<protein>
    <submittedName>
        <fullName evidence="8">Uncharacterized protein</fullName>
    </submittedName>
</protein>
<evidence type="ECO:0000256" key="2">
    <source>
        <dbReference type="ARBA" id="ARBA00022723"/>
    </source>
</evidence>
<dbReference type="GO" id="GO:0016102">
    <property type="term" value="P:diterpenoid biosynthetic process"/>
    <property type="evidence" value="ECO:0007669"/>
    <property type="project" value="InterPro"/>
</dbReference>
<dbReference type="OrthoDB" id="1155202at2759"/>
<evidence type="ECO:0000256" key="5">
    <source>
        <dbReference type="ARBA" id="ARBA00033744"/>
    </source>
</evidence>
<dbReference type="Gramene" id="ONI13038">
    <property type="protein sequence ID" value="ONI13038"/>
    <property type="gene ID" value="PRUPE_4G199200"/>
</dbReference>
<dbReference type="SUPFAM" id="SSF48576">
    <property type="entry name" value="Terpenoid synthases"/>
    <property type="match status" value="1"/>
</dbReference>
<evidence type="ECO:0000313" key="9">
    <source>
        <dbReference type="Proteomes" id="UP000006882"/>
    </source>
</evidence>
<dbReference type="InterPro" id="IPR036965">
    <property type="entry name" value="Terpene_synth_N_sf"/>
</dbReference>
<dbReference type="PANTHER" id="PTHR31225:SF221">
    <property type="entry name" value="(-)-GERMACRENE D SYNTHASE"/>
    <property type="match status" value="1"/>
</dbReference>
<gene>
    <name evidence="8" type="ORF">PRUPE_4G199200</name>
</gene>
<evidence type="ECO:0000259" key="7">
    <source>
        <dbReference type="Pfam" id="PF03936"/>
    </source>
</evidence>
<dbReference type="SUPFAM" id="SSF48239">
    <property type="entry name" value="Terpenoid cyclases/Protein prenyltransferases"/>
    <property type="match status" value="1"/>
</dbReference>
<keyword evidence="9" id="KW-1185">Reference proteome</keyword>
<dbReference type="CDD" id="cd00684">
    <property type="entry name" value="Terpene_cyclase_plant_C1"/>
    <property type="match status" value="1"/>
</dbReference>
<reference evidence="8" key="2">
    <citation type="submission" date="2016-12" db="EMBL/GenBank/DDBJ databases">
        <title>WGS assembly of Prunus persica.</title>
        <authorList>
            <person name="Verde I."/>
            <person name="Jenkins J."/>
            <person name="Dondini L."/>
            <person name="Micali S."/>
            <person name="Pagliarani G."/>
            <person name="Vendramin E."/>
            <person name="Paris R."/>
            <person name="Aramini V."/>
            <person name="Gazza L."/>
            <person name="Rossini L."/>
            <person name="Bassi D."/>
            <person name="Troggio M."/>
            <person name="Shu S."/>
            <person name="Grimwood J.H."/>
            <person name="Tartarini S."/>
            <person name="Dettori M.T."/>
            <person name="Schmutz J."/>
        </authorList>
    </citation>
    <scope>NUCLEOTIDE SEQUENCE</scope>
</reference>
<dbReference type="GO" id="GO:0046246">
    <property type="term" value="P:terpene biosynthetic process"/>
    <property type="evidence" value="ECO:0000318"/>
    <property type="project" value="GO_Central"/>
</dbReference>
<evidence type="ECO:0000256" key="4">
    <source>
        <dbReference type="ARBA" id="ARBA00023239"/>
    </source>
</evidence>
<evidence type="ECO:0000259" key="6">
    <source>
        <dbReference type="Pfam" id="PF01397"/>
    </source>
</evidence>
<dbReference type="InterPro" id="IPR044814">
    <property type="entry name" value="Terpene_cyclase_plant_C1"/>
</dbReference>
<dbReference type="AlphaFoldDB" id="A0A251PN75"/>
<keyword evidence="2" id="KW-0479">Metal-binding</keyword>
<organism evidence="8 9">
    <name type="scientific">Prunus persica</name>
    <name type="common">Peach</name>
    <name type="synonym">Amygdalus persica</name>
    <dbReference type="NCBI Taxonomy" id="3760"/>
    <lineage>
        <taxon>Eukaryota</taxon>
        <taxon>Viridiplantae</taxon>
        <taxon>Streptophyta</taxon>
        <taxon>Embryophyta</taxon>
        <taxon>Tracheophyta</taxon>
        <taxon>Spermatophyta</taxon>
        <taxon>Magnoliopsida</taxon>
        <taxon>eudicotyledons</taxon>
        <taxon>Gunneridae</taxon>
        <taxon>Pentapetalae</taxon>
        <taxon>rosids</taxon>
        <taxon>fabids</taxon>
        <taxon>Rosales</taxon>
        <taxon>Rosaceae</taxon>
        <taxon>Amygdaloideae</taxon>
        <taxon>Amygdaleae</taxon>
        <taxon>Prunus</taxon>
    </lineage>
</organism>
<name>A0A251PN75_PRUPE</name>
<accession>A0A251PN75</accession>
<keyword evidence="4" id="KW-0456">Lyase</keyword>
<dbReference type="SFLD" id="SFLDS00005">
    <property type="entry name" value="Isoprenoid_Synthase_Type_I"/>
    <property type="match status" value="1"/>
</dbReference>
<evidence type="ECO:0000256" key="1">
    <source>
        <dbReference type="ARBA" id="ARBA00001946"/>
    </source>
</evidence>